<name>M7BTF5_CHEMY</name>
<evidence type="ECO:0000313" key="1">
    <source>
        <dbReference type="EMBL" id="EMP39065.1"/>
    </source>
</evidence>
<protein>
    <submittedName>
        <fullName evidence="1">Uncharacterized protein</fullName>
    </submittedName>
</protein>
<sequence length="122" mass="12275">MLSNIIRGLRHFRATFRCASALVAYGPDAFVSSSVVGSDLGTAFHSIDTPISHACTLVDVDLAAGTYGADVGTGPLDSGGSCECAYTTPSDETVDDADACSDTYGPGTVSSTTSSNAAPGVM</sequence>
<gene>
    <name evidence="1" type="ORF">UY3_03714</name>
</gene>
<evidence type="ECO:0000313" key="2">
    <source>
        <dbReference type="Proteomes" id="UP000031443"/>
    </source>
</evidence>
<proteinExistence type="predicted"/>
<dbReference type="EMBL" id="KB517695">
    <property type="protein sequence ID" value="EMP39065.1"/>
    <property type="molecule type" value="Genomic_DNA"/>
</dbReference>
<accession>M7BTF5</accession>
<dbReference type="AlphaFoldDB" id="M7BTF5"/>
<reference evidence="2" key="1">
    <citation type="journal article" date="2013" name="Nat. Genet.">
        <title>The draft genomes of soft-shell turtle and green sea turtle yield insights into the development and evolution of the turtle-specific body plan.</title>
        <authorList>
            <person name="Wang Z."/>
            <person name="Pascual-Anaya J."/>
            <person name="Zadissa A."/>
            <person name="Li W."/>
            <person name="Niimura Y."/>
            <person name="Huang Z."/>
            <person name="Li C."/>
            <person name="White S."/>
            <person name="Xiong Z."/>
            <person name="Fang D."/>
            <person name="Wang B."/>
            <person name="Ming Y."/>
            <person name="Chen Y."/>
            <person name="Zheng Y."/>
            <person name="Kuraku S."/>
            <person name="Pignatelli M."/>
            <person name="Herrero J."/>
            <person name="Beal K."/>
            <person name="Nozawa M."/>
            <person name="Li Q."/>
            <person name="Wang J."/>
            <person name="Zhang H."/>
            <person name="Yu L."/>
            <person name="Shigenobu S."/>
            <person name="Wang J."/>
            <person name="Liu J."/>
            <person name="Flicek P."/>
            <person name="Searle S."/>
            <person name="Wang J."/>
            <person name="Kuratani S."/>
            <person name="Yin Y."/>
            <person name="Aken B."/>
            <person name="Zhang G."/>
            <person name="Irie N."/>
        </authorList>
    </citation>
    <scope>NUCLEOTIDE SEQUENCE [LARGE SCALE GENOMIC DNA]</scope>
</reference>
<keyword evidence="2" id="KW-1185">Reference proteome</keyword>
<organism evidence="1 2">
    <name type="scientific">Chelonia mydas</name>
    <name type="common">Green sea-turtle</name>
    <name type="synonym">Chelonia agassizi</name>
    <dbReference type="NCBI Taxonomy" id="8469"/>
    <lineage>
        <taxon>Eukaryota</taxon>
        <taxon>Metazoa</taxon>
        <taxon>Chordata</taxon>
        <taxon>Craniata</taxon>
        <taxon>Vertebrata</taxon>
        <taxon>Euteleostomi</taxon>
        <taxon>Archelosauria</taxon>
        <taxon>Testudinata</taxon>
        <taxon>Testudines</taxon>
        <taxon>Cryptodira</taxon>
        <taxon>Durocryptodira</taxon>
        <taxon>Americhelydia</taxon>
        <taxon>Chelonioidea</taxon>
        <taxon>Cheloniidae</taxon>
        <taxon>Chelonia</taxon>
    </lineage>
</organism>
<dbReference type="Proteomes" id="UP000031443">
    <property type="component" value="Unassembled WGS sequence"/>
</dbReference>